<name>A0A9D1ZWH7_9FIRM</name>
<dbReference type="InterPro" id="IPR027417">
    <property type="entry name" value="P-loop_NTPase"/>
</dbReference>
<reference evidence="11" key="1">
    <citation type="journal article" date="2021" name="PeerJ">
        <title>Extensive microbial diversity within the chicken gut microbiome revealed by metagenomics and culture.</title>
        <authorList>
            <person name="Gilroy R."/>
            <person name="Ravi A."/>
            <person name="Getino M."/>
            <person name="Pursley I."/>
            <person name="Horton D.L."/>
            <person name="Alikhan N.F."/>
            <person name="Baker D."/>
            <person name="Gharbi K."/>
            <person name="Hall N."/>
            <person name="Watson M."/>
            <person name="Adriaenssens E.M."/>
            <person name="Foster-Nyarko E."/>
            <person name="Jarju S."/>
            <person name="Secka A."/>
            <person name="Antonio M."/>
            <person name="Oren A."/>
            <person name="Chaudhuri R.R."/>
            <person name="La Ragione R."/>
            <person name="Hildebrand F."/>
            <person name="Pallen M.J."/>
        </authorList>
    </citation>
    <scope>NUCLEOTIDE SEQUENCE</scope>
    <source>
        <strain evidence="11">1345</strain>
    </source>
</reference>
<evidence type="ECO:0000259" key="10">
    <source>
        <dbReference type="PROSITE" id="PS51217"/>
    </source>
</evidence>
<keyword evidence="9" id="KW-0234">DNA repair</keyword>
<dbReference type="GO" id="GO:0004527">
    <property type="term" value="F:exonuclease activity"/>
    <property type="evidence" value="ECO:0007669"/>
    <property type="project" value="UniProtKB-KW"/>
</dbReference>
<dbReference type="GO" id="GO:0006281">
    <property type="term" value="P:DNA repair"/>
    <property type="evidence" value="ECO:0007669"/>
    <property type="project" value="UniProtKB-KW"/>
</dbReference>
<dbReference type="InterPro" id="IPR011604">
    <property type="entry name" value="PDDEXK-like_dom_sf"/>
</dbReference>
<keyword evidence="6" id="KW-0269">Exonuclease</keyword>
<dbReference type="InterPro" id="IPR038726">
    <property type="entry name" value="PDDEXK_AddAB-type"/>
</dbReference>
<dbReference type="GO" id="GO:0004386">
    <property type="term" value="F:helicase activity"/>
    <property type="evidence" value="ECO:0007669"/>
    <property type="project" value="UniProtKB-KW"/>
</dbReference>
<dbReference type="Gene3D" id="3.90.320.10">
    <property type="match status" value="1"/>
</dbReference>
<evidence type="ECO:0000256" key="6">
    <source>
        <dbReference type="ARBA" id="ARBA00022839"/>
    </source>
</evidence>
<dbReference type="GO" id="GO:0006310">
    <property type="term" value="P:DNA recombination"/>
    <property type="evidence" value="ECO:0007669"/>
    <property type="project" value="TreeGrafter"/>
</dbReference>
<organism evidence="11 12">
    <name type="scientific">Candidatus Borkfalkia excrementigallinarum</name>
    <dbReference type="NCBI Taxonomy" id="2838506"/>
    <lineage>
        <taxon>Bacteria</taxon>
        <taxon>Bacillati</taxon>
        <taxon>Bacillota</taxon>
        <taxon>Clostridia</taxon>
        <taxon>Christensenellales</taxon>
        <taxon>Christensenellaceae</taxon>
        <taxon>Candidatus Borkfalkia</taxon>
    </lineage>
</organism>
<dbReference type="Pfam" id="PF21445">
    <property type="entry name" value="ADDB_N"/>
    <property type="match status" value="1"/>
</dbReference>
<gene>
    <name evidence="11" type="ORF">H9729_04985</name>
</gene>
<evidence type="ECO:0000256" key="9">
    <source>
        <dbReference type="ARBA" id="ARBA00023204"/>
    </source>
</evidence>
<evidence type="ECO:0000313" key="11">
    <source>
        <dbReference type="EMBL" id="HIY97024.1"/>
    </source>
</evidence>
<dbReference type="InterPro" id="IPR011335">
    <property type="entry name" value="Restrct_endonuc-II-like"/>
</dbReference>
<feature type="domain" description="UvrD-like helicase C-terminal" evidence="10">
    <location>
        <begin position="240"/>
        <end position="529"/>
    </location>
</feature>
<evidence type="ECO:0000313" key="12">
    <source>
        <dbReference type="Proteomes" id="UP000886750"/>
    </source>
</evidence>
<dbReference type="InterPro" id="IPR014017">
    <property type="entry name" value="DNA_helicase_UvrD-like_C"/>
</dbReference>
<dbReference type="PROSITE" id="PS51217">
    <property type="entry name" value="UVRD_HELICASE_CTER"/>
    <property type="match status" value="1"/>
</dbReference>
<dbReference type="GO" id="GO:0005524">
    <property type="term" value="F:ATP binding"/>
    <property type="evidence" value="ECO:0007669"/>
    <property type="project" value="UniProtKB-KW"/>
</dbReference>
<dbReference type="SUPFAM" id="SSF52980">
    <property type="entry name" value="Restriction endonuclease-like"/>
    <property type="match status" value="1"/>
</dbReference>
<dbReference type="GO" id="GO:0003677">
    <property type="term" value="F:DNA binding"/>
    <property type="evidence" value="ECO:0007669"/>
    <property type="project" value="UniProtKB-KW"/>
</dbReference>
<keyword evidence="5" id="KW-0347">Helicase</keyword>
<dbReference type="Proteomes" id="UP000886750">
    <property type="component" value="Unassembled WGS sequence"/>
</dbReference>
<dbReference type="PANTHER" id="PTHR30591">
    <property type="entry name" value="RECBCD ENZYME SUBUNIT RECC"/>
    <property type="match status" value="1"/>
</dbReference>
<evidence type="ECO:0000256" key="5">
    <source>
        <dbReference type="ARBA" id="ARBA00022806"/>
    </source>
</evidence>
<dbReference type="InterPro" id="IPR049035">
    <property type="entry name" value="ADDB_N"/>
</dbReference>
<evidence type="ECO:0000256" key="1">
    <source>
        <dbReference type="ARBA" id="ARBA00022722"/>
    </source>
</evidence>
<proteinExistence type="predicted"/>
<dbReference type="Pfam" id="PF12705">
    <property type="entry name" value="PDDEXK_1"/>
    <property type="match status" value="1"/>
</dbReference>
<evidence type="ECO:0000256" key="4">
    <source>
        <dbReference type="ARBA" id="ARBA00022801"/>
    </source>
</evidence>
<reference evidence="11" key="2">
    <citation type="submission" date="2021-04" db="EMBL/GenBank/DDBJ databases">
        <authorList>
            <person name="Gilroy R."/>
        </authorList>
    </citation>
    <scope>NUCLEOTIDE SEQUENCE</scope>
    <source>
        <strain evidence="11">1345</strain>
    </source>
</reference>
<accession>A0A9D1ZWH7</accession>
<dbReference type="Gene3D" id="3.40.50.300">
    <property type="entry name" value="P-loop containing nucleotide triphosphate hydrolases"/>
    <property type="match status" value="2"/>
</dbReference>
<keyword evidence="7" id="KW-0067">ATP-binding</keyword>
<sequence>MQVKIYIAPSVTELAEHLSRLPCGERNLIFCEDRLTLEAERAVARAQGVAFDTSVTTFARFLRGAGGKKPLTKQGSVLVIGAIAARCADRLRCFGKNPSGCAARLYETIAQLRAALVTPEMLESAKAGADRLLAEKLEDIALVYREYLAFLDTGYVDESGVLANLPAAMETGGAAGANVVFAGFVSFTRQAAEGIFAALRLAKSVSGAFIGGKEELYTGEAADMFEKYCRMAGAECERIYLPSRACAEAEALRRNLFEPAYPAERLSTENVHIFEAADEDDELSFIAAMIKSEVLDRGLRWRDISLFLPDVAGYSVGLEKIFSEYKIPYYADVKRSLSLHPLSKFLLGWFSLVSDGFEPADADAFIGNPFFGEDRGSRERYRNYLLKFANFRGGAKRPIKETAEEPLVLAAMRDKFLSAFEGARTAMTGGEYCRLARRLLDSFGCGKTQEDLAKRLKEEGFAAESEFMSRGLDGILRVLGEAEELSGGAKLRSEEFSAVLAEALTALEVSLIPQYADAVAVGSLTESKQCASKVVFAAGLTSDVPPAGADTALITDRDIDRLRSLQVEIQPKIREVNARARENAGLALCSFSARLYLSYPLSRGGEECKRGELIDGARAALCAREGRSLPVLTRAVLERTEKTAASSYARYLACLASERVPAVRELLQRADSFRRGRGGFAAHTGLYAALSERGESPRGLLYPDTREKNFIPNAADLAFRGKRTVSPTFVEGYFNCPYRNFAERGLGLKEREESSVRVTDTGDFMHEILRLLAEKMPELTENDCEPFLREQARQLLEQAPFCYLRDTAEGEYSASSLENEAVLVGKNVFEQIRGSEFIVAAAEKTFGYPGSPFPGIPLLSGRRNISLAGKIDRVDRCGPYARVVDYKTGYFDVSAENYYTGRKLQLELYLSAASKGGIAAGAYYFPARLSFTPPDNDSPFRMQGFTVGEDAVVKMSDKLVEPGKKSRFIDAYYQKKNKKALSGEDFDAFIAYSVLAAQNCAKETEAGCIAASPYRGACDFCPYGGMCGFDASAGARSEKKVTGEEIVEIVKRRRGDL</sequence>
<dbReference type="AlphaFoldDB" id="A0A9D1ZWH7"/>
<dbReference type="SUPFAM" id="SSF52540">
    <property type="entry name" value="P-loop containing nucleoside triphosphate hydrolases"/>
    <property type="match status" value="1"/>
</dbReference>
<dbReference type="PANTHER" id="PTHR30591:SF1">
    <property type="entry name" value="RECBCD ENZYME SUBUNIT RECC"/>
    <property type="match status" value="1"/>
</dbReference>
<protein>
    <submittedName>
        <fullName evidence="11">PD-(D/E)XK nuclease family protein</fullName>
    </submittedName>
</protein>
<evidence type="ECO:0000256" key="2">
    <source>
        <dbReference type="ARBA" id="ARBA00022741"/>
    </source>
</evidence>
<keyword evidence="1" id="KW-0540">Nuclease</keyword>
<evidence type="ECO:0000256" key="3">
    <source>
        <dbReference type="ARBA" id="ARBA00022763"/>
    </source>
</evidence>
<keyword evidence="3" id="KW-0227">DNA damage</keyword>
<evidence type="ECO:0000256" key="7">
    <source>
        <dbReference type="ARBA" id="ARBA00022840"/>
    </source>
</evidence>
<keyword evidence="2" id="KW-0547">Nucleotide-binding</keyword>
<keyword evidence="4" id="KW-0378">Hydrolase</keyword>
<keyword evidence="8" id="KW-0238">DNA-binding</keyword>
<evidence type="ECO:0000256" key="8">
    <source>
        <dbReference type="ARBA" id="ARBA00023125"/>
    </source>
</evidence>
<dbReference type="EMBL" id="DXCQ01000041">
    <property type="protein sequence ID" value="HIY97024.1"/>
    <property type="molecule type" value="Genomic_DNA"/>
</dbReference>
<comment type="caution">
    <text evidence="11">The sequence shown here is derived from an EMBL/GenBank/DDBJ whole genome shotgun (WGS) entry which is preliminary data.</text>
</comment>